<accession>X7FC10</accession>
<dbReference type="STRING" id="1449351.RISW2_15725"/>
<protein>
    <submittedName>
        <fullName evidence="5">ABC transporter substrate-binding protein</fullName>
    </submittedName>
</protein>
<keyword evidence="2 4" id="KW-0732">Signal</keyword>
<evidence type="ECO:0000256" key="1">
    <source>
        <dbReference type="ARBA" id="ARBA00004418"/>
    </source>
</evidence>
<dbReference type="CDD" id="cd13665">
    <property type="entry name" value="PBP2_TRAP_Dctp3_4"/>
    <property type="match status" value="1"/>
</dbReference>
<dbReference type="PANTHER" id="PTHR33376">
    <property type="match status" value="1"/>
</dbReference>
<dbReference type="AlphaFoldDB" id="X7FC10"/>
<feature type="chain" id="PRO_5004978114" evidence="4">
    <location>
        <begin position="25"/>
        <end position="341"/>
    </location>
</feature>
<dbReference type="OrthoDB" id="7822595at2"/>
<dbReference type="NCBIfam" id="NF037995">
    <property type="entry name" value="TRAP_S1"/>
    <property type="match status" value="1"/>
</dbReference>
<dbReference type="InterPro" id="IPR018389">
    <property type="entry name" value="DctP_fam"/>
</dbReference>
<evidence type="ECO:0000256" key="2">
    <source>
        <dbReference type="ARBA" id="ARBA00022729"/>
    </source>
</evidence>
<dbReference type="PANTHER" id="PTHR33376:SF15">
    <property type="entry name" value="BLL6794 PROTEIN"/>
    <property type="match status" value="1"/>
</dbReference>
<organism evidence="5 6">
    <name type="scientific">Roseivivax isoporae LMG 25204</name>
    <dbReference type="NCBI Taxonomy" id="1449351"/>
    <lineage>
        <taxon>Bacteria</taxon>
        <taxon>Pseudomonadati</taxon>
        <taxon>Pseudomonadota</taxon>
        <taxon>Alphaproteobacteria</taxon>
        <taxon>Rhodobacterales</taxon>
        <taxon>Roseobacteraceae</taxon>
        <taxon>Roseivivax</taxon>
    </lineage>
</organism>
<evidence type="ECO:0000256" key="3">
    <source>
        <dbReference type="ARBA" id="ARBA00022764"/>
    </source>
</evidence>
<proteinExistence type="predicted"/>
<dbReference type="GO" id="GO:0055085">
    <property type="term" value="P:transmembrane transport"/>
    <property type="evidence" value="ECO:0007669"/>
    <property type="project" value="InterPro"/>
</dbReference>
<dbReference type="InterPro" id="IPR038404">
    <property type="entry name" value="TRAP_DctP_sf"/>
</dbReference>
<reference evidence="5 6" key="1">
    <citation type="submission" date="2014-01" db="EMBL/GenBank/DDBJ databases">
        <title>Roseivivax isoporae LMG 25204 Genome Sequencing.</title>
        <authorList>
            <person name="Lai Q."/>
            <person name="Li G."/>
            <person name="Shao Z."/>
        </authorList>
    </citation>
    <scope>NUCLEOTIDE SEQUENCE [LARGE SCALE GENOMIC DNA]</scope>
    <source>
        <strain evidence="5 6">LMG 25204</strain>
    </source>
</reference>
<dbReference type="Pfam" id="PF03480">
    <property type="entry name" value="DctP"/>
    <property type="match status" value="1"/>
</dbReference>
<dbReference type="PATRIC" id="fig|1449351.3.peg.703"/>
<comment type="subcellular location">
    <subcellularLocation>
        <location evidence="1">Periplasm</location>
    </subcellularLocation>
</comment>
<keyword evidence="6" id="KW-1185">Reference proteome</keyword>
<evidence type="ECO:0000313" key="6">
    <source>
        <dbReference type="Proteomes" id="UP000023430"/>
    </source>
</evidence>
<evidence type="ECO:0000256" key="4">
    <source>
        <dbReference type="SAM" id="SignalP"/>
    </source>
</evidence>
<comment type="caution">
    <text evidence="5">The sequence shown here is derived from an EMBL/GenBank/DDBJ whole genome shotgun (WGS) entry which is preliminary data.</text>
</comment>
<dbReference type="RefSeq" id="WP_043766664.1">
    <property type="nucleotide sequence ID" value="NZ_JAME01000004.1"/>
</dbReference>
<name>X7FC10_9RHOB</name>
<evidence type="ECO:0000313" key="5">
    <source>
        <dbReference type="EMBL" id="ETX30283.1"/>
    </source>
</evidence>
<dbReference type="GO" id="GO:0042597">
    <property type="term" value="C:periplasmic space"/>
    <property type="evidence" value="ECO:0007669"/>
    <property type="project" value="UniProtKB-SubCell"/>
</dbReference>
<feature type="signal peptide" evidence="4">
    <location>
        <begin position="1"/>
        <end position="24"/>
    </location>
</feature>
<keyword evidence="3" id="KW-0574">Periplasm</keyword>
<sequence>MNRIATTLAGAALALSALAQPAAAQETVLRLSNWLPPSHPIVKDIVVPWSEAVAEATEGRVSVQILDAPLGPPPAHFDLAATGAADVTYAPHGYTPGRFGLTDIVELTLITPSSTALSVAYQRLHEQMLAEADEHQGVKVLSVFTHGPGHLFTTGADVTPLSAVEGLKIRVGGPLPSQLAEAMGMVPLQVPSTQTYEVLSGGVADAIYFPHESIVFFKLDSIVSKALTVEGGLYNTSFFMVMNQAKWDSLSDEDKAAIDGVSGEALARMAGQAWDTADAAGLEAMQDSVDFTAASPEQIEEIRTLAGPIYDAVRAKYEEKGVDFDAALEMLTSEAEKVAAE</sequence>
<dbReference type="eggNOG" id="COG1638">
    <property type="taxonomic scope" value="Bacteria"/>
</dbReference>
<dbReference type="Gene3D" id="3.40.190.170">
    <property type="entry name" value="Bacterial extracellular solute-binding protein, family 7"/>
    <property type="match status" value="1"/>
</dbReference>
<dbReference type="Proteomes" id="UP000023430">
    <property type="component" value="Unassembled WGS sequence"/>
</dbReference>
<dbReference type="EMBL" id="JAME01000004">
    <property type="protein sequence ID" value="ETX30283.1"/>
    <property type="molecule type" value="Genomic_DNA"/>
</dbReference>
<gene>
    <name evidence="5" type="ORF">RISW2_15725</name>
</gene>